<accession>A0A284S192</accession>
<dbReference type="OrthoDB" id="2930135at2759"/>
<evidence type="ECO:0000313" key="2">
    <source>
        <dbReference type="Proteomes" id="UP000219338"/>
    </source>
</evidence>
<evidence type="ECO:0000313" key="1">
    <source>
        <dbReference type="EMBL" id="SJL14778.1"/>
    </source>
</evidence>
<reference evidence="2" key="1">
    <citation type="journal article" date="2017" name="Nat. Ecol. Evol.">
        <title>Genome expansion and lineage-specific genetic innovations in the forest pathogenic fungi Armillaria.</title>
        <authorList>
            <person name="Sipos G."/>
            <person name="Prasanna A.N."/>
            <person name="Walter M.C."/>
            <person name="O'Connor E."/>
            <person name="Balint B."/>
            <person name="Krizsan K."/>
            <person name="Kiss B."/>
            <person name="Hess J."/>
            <person name="Varga T."/>
            <person name="Slot J."/>
            <person name="Riley R."/>
            <person name="Boka B."/>
            <person name="Rigling D."/>
            <person name="Barry K."/>
            <person name="Lee J."/>
            <person name="Mihaltcheva S."/>
            <person name="LaButti K."/>
            <person name="Lipzen A."/>
            <person name="Waldron R."/>
            <person name="Moloney N.M."/>
            <person name="Sperisen C."/>
            <person name="Kredics L."/>
            <person name="Vagvoelgyi C."/>
            <person name="Patrignani A."/>
            <person name="Fitzpatrick D."/>
            <person name="Nagy I."/>
            <person name="Doyle S."/>
            <person name="Anderson J.B."/>
            <person name="Grigoriev I.V."/>
            <person name="Gueldener U."/>
            <person name="Muensterkoetter M."/>
            <person name="Nagy L.G."/>
        </authorList>
    </citation>
    <scope>NUCLEOTIDE SEQUENCE [LARGE SCALE GENOMIC DNA]</scope>
    <source>
        <strain evidence="2">C18/9</strain>
    </source>
</reference>
<name>A0A284S192_ARMOS</name>
<gene>
    <name evidence="1" type="ORF">ARMOST_18246</name>
</gene>
<organism evidence="1 2">
    <name type="scientific">Armillaria ostoyae</name>
    <name type="common">Armillaria root rot fungus</name>
    <dbReference type="NCBI Taxonomy" id="47428"/>
    <lineage>
        <taxon>Eukaryota</taxon>
        <taxon>Fungi</taxon>
        <taxon>Dikarya</taxon>
        <taxon>Basidiomycota</taxon>
        <taxon>Agaricomycotina</taxon>
        <taxon>Agaricomycetes</taxon>
        <taxon>Agaricomycetidae</taxon>
        <taxon>Agaricales</taxon>
        <taxon>Marasmiineae</taxon>
        <taxon>Physalacriaceae</taxon>
        <taxon>Armillaria</taxon>
    </lineage>
</organism>
<sequence length="170" mass="19638">MIPDRLHVLDVLLEQDHHFDLAGPFIDLATQSLEALHISQFNRPPPDRSEYLPIQRLRSITIEMMDDHPSRLPIQLGIFDWWIGHFETFPDPQCSSVHFLVRVPSYEVEASADYTAWKNKMIRKVPSETSPIKVVIEENLPILMGRKIAHVQVGAYNNDNGGRYFIVDHQ</sequence>
<dbReference type="Proteomes" id="UP000219338">
    <property type="component" value="Unassembled WGS sequence"/>
</dbReference>
<dbReference type="AlphaFoldDB" id="A0A284S192"/>
<dbReference type="EMBL" id="FUEG01000025">
    <property type="protein sequence ID" value="SJL14778.1"/>
    <property type="molecule type" value="Genomic_DNA"/>
</dbReference>
<proteinExistence type="predicted"/>
<protein>
    <submittedName>
        <fullName evidence="1">Uncharacterized protein</fullName>
    </submittedName>
</protein>
<keyword evidence="2" id="KW-1185">Reference proteome</keyword>